<name>A0A1I4PLP3_9FIRM</name>
<reference evidence="2" key="1">
    <citation type="submission" date="2016-10" db="EMBL/GenBank/DDBJ databases">
        <authorList>
            <person name="Varghese N."/>
            <person name="Submissions S."/>
        </authorList>
    </citation>
    <scope>NUCLEOTIDE SEQUENCE [LARGE SCALE GENOMIC DNA]</scope>
    <source>
        <strain evidence="2">DSM 13327</strain>
    </source>
</reference>
<keyword evidence="2" id="KW-1185">Reference proteome</keyword>
<dbReference type="STRING" id="1123291.SAMN04490355_106629"/>
<dbReference type="Gene3D" id="1.10.10.10">
    <property type="entry name" value="Winged helix-like DNA-binding domain superfamily/Winged helix DNA-binding domain"/>
    <property type="match status" value="2"/>
</dbReference>
<organism evidence="1 2">
    <name type="scientific">Pelosinus propionicus DSM 13327</name>
    <dbReference type="NCBI Taxonomy" id="1123291"/>
    <lineage>
        <taxon>Bacteria</taxon>
        <taxon>Bacillati</taxon>
        <taxon>Bacillota</taxon>
        <taxon>Negativicutes</taxon>
        <taxon>Selenomonadales</taxon>
        <taxon>Sporomusaceae</taxon>
        <taxon>Pelosinus</taxon>
    </lineage>
</organism>
<dbReference type="Proteomes" id="UP000199520">
    <property type="component" value="Unassembled WGS sequence"/>
</dbReference>
<sequence length="212" mass="24712">MKRRHVNVPYALLDLKEANETKYTLVAILSFRSKRSKRIKVSLSKITEVTGLKGRQLTNHINKLVEHGMISRSKIKYSSGEYSCNTYTILCNEEYFAEIPWEIACSDTLSVWDKIGYCIMKRFTDLDKRDFICYLTKEELVKHLQCSPNQVDKVKRNLKKAGLIEFERNSNKITLVYEHSLEETPSNNKTEIKKAIGKKNKVRKNENHSNTF</sequence>
<gene>
    <name evidence="1" type="ORF">SAMN04490355_106629</name>
</gene>
<dbReference type="InterPro" id="IPR036388">
    <property type="entry name" value="WH-like_DNA-bd_sf"/>
</dbReference>
<dbReference type="AlphaFoldDB" id="A0A1I4PLP3"/>
<dbReference type="OrthoDB" id="2989295at2"/>
<evidence type="ECO:0000313" key="1">
    <source>
        <dbReference type="EMBL" id="SFM28526.1"/>
    </source>
</evidence>
<accession>A0A1I4PLP3</accession>
<proteinExistence type="predicted"/>
<dbReference type="EMBL" id="FOTS01000066">
    <property type="protein sequence ID" value="SFM28526.1"/>
    <property type="molecule type" value="Genomic_DNA"/>
</dbReference>
<protein>
    <submittedName>
        <fullName evidence="1">Uncharacterized protein</fullName>
    </submittedName>
</protein>
<evidence type="ECO:0000313" key="2">
    <source>
        <dbReference type="Proteomes" id="UP000199520"/>
    </source>
</evidence>
<dbReference type="RefSeq" id="WP_090943534.1">
    <property type="nucleotide sequence ID" value="NZ_FOTS01000066.1"/>
</dbReference>